<dbReference type="OMA" id="ARCACEN"/>
<dbReference type="AlphaFoldDB" id="H2Y9R3"/>
<dbReference type="SUPFAM" id="SSF57567">
    <property type="entry name" value="Serine protease inhibitors"/>
    <property type="match status" value="3"/>
</dbReference>
<dbReference type="Ensembl" id="ENSCSAVT00000002098.1">
    <property type="protein sequence ID" value="ENSCSAVP00000002061.1"/>
    <property type="gene ID" value="ENSCSAVG00000001210.1"/>
</dbReference>
<dbReference type="eggNOG" id="KOG1216">
    <property type="taxonomic scope" value="Eukaryota"/>
</dbReference>
<dbReference type="SMART" id="SM00216">
    <property type="entry name" value="VWD"/>
    <property type="match status" value="2"/>
</dbReference>
<keyword evidence="1" id="KW-0677">Repeat</keyword>
<dbReference type="PROSITE" id="PS51233">
    <property type="entry name" value="VWFD"/>
    <property type="match status" value="2"/>
</dbReference>
<dbReference type="Pfam" id="PF08742">
    <property type="entry name" value="C8"/>
    <property type="match status" value="3"/>
</dbReference>
<keyword evidence="3" id="KW-0325">Glycoprotein</keyword>
<protein>
    <recommendedName>
        <fullName evidence="4">VWFD domain-containing protein</fullName>
    </recommendedName>
</protein>
<feature type="domain" description="VWFD" evidence="4">
    <location>
        <begin position="148"/>
        <end position="330"/>
    </location>
</feature>
<evidence type="ECO:0000313" key="5">
    <source>
        <dbReference type="Ensembl" id="ENSCSAVP00000002061.1"/>
    </source>
</evidence>
<dbReference type="SMART" id="SM00832">
    <property type="entry name" value="C8"/>
    <property type="match status" value="3"/>
</dbReference>
<dbReference type="InterPro" id="IPR014853">
    <property type="entry name" value="VWF/SSPO/ZAN-like_Cys-rich_dom"/>
</dbReference>
<organism evidence="5 6">
    <name type="scientific">Ciona savignyi</name>
    <name type="common">Pacific transparent sea squirt</name>
    <dbReference type="NCBI Taxonomy" id="51511"/>
    <lineage>
        <taxon>Eukaryota</taxon>
        <taxon>Metazoa</taxon>
        <taxon>Chordata</taxon>
        <taxon>Tunicata</taxon>
        <taxon>Ascidiacea</taxon>
        <taxon>Phlebobranchia</taxon>
        <taxon>Cionidae</taxon>
        <taxon>Ciona</taxon>
    </lineage>
</organism>
<dbReference type="Gene3D" id="2.10.25.10">
    <property type="entry name" value="Laminin"/>
    <property type="match status" value="3"/>
</dbReference>
<keyword evidence="2" id="KW-1015">Disulfide bond</keyword>
<dbReference type="SMART" id="SM00215">
    <property type="entry name" value="VWC_out"/>
    <property type="match status" value="3"/>
</dbReference>
<dbReference type="PANTHER" id="PTHR11339:SF393">
    <property type="entry name" value="VWFD DOMAIN-CONTAINING PROTEIN"/>
    <property type="match status" value="1"/>
</dbReference>
<dbReference type="CDD" id="cd19941">
    <property type="entry name" value="TIL"/>
    <property type="match status" value="3"/>
</dbReference>
<dbReference type="GeneTree" id="ENSGT00940000167823"/>
<dbReference type="InterPro" id="IPR001846">
    <property type="entry name" value="VWF_type-D"/>
</dbReference>
<dbReference type="HOGENOM" id="CLU_000076_2_0_1"/>
<evidence type="ECO:0000256" key="1">
    <source>
        <dbReference type="ARBA" id="ARBA00022737"/>
    </source>
</evidence>
<evidence type="ECO:0000259" key="4">
    <source>
        <dbReference type="PROSITE" id="PS51233"/>
    </source>
</evidence>
<dbReference type="InParanoid" id="H2Y9R3"/>
<feature type="domain" description="VWFD" evidence="4">
    <location>
        <begin position="616"/>
        <end position="784"/>
    </location>
</feature>
<dbReference type="Pfam" id="PF23244">
    <property type="entry name" value="VWF"/>
    <property type="match status" value="1"/>
</dbReference>
<evidence type="ECO:0000313" key="6">
    <source>
        <dbReference type="Proteomes" id="UP000007875"/>
    </source>
</evidence>
<accession>H2Y9R3</accession>
<dbReference type="GO" id="GO:0031012">
    <property type="term" value="C:extracellular matrix"/>
    <property type="evidence" value="ECO:0007669"/>
    <property type="project" value="TreeGrafter"/>
</dbReference>
<dbReference type="Pfam" id="PF00094">
    <property type="entry name" value="VWD"/>
    <property type="match status" value="2"/>
</dbReference>
<dbReference type="STRING" id="51511.ENSCSAVP00000002061"/>
<reference evidence="5" key="3">
    <citation type="submission" date="2025-09" db="UniProtKB">
        <authorList>
            <consortium name="Ensembl"/>
        </authorList>
    </citation>
    <scope>IDENTIFICATION</scope>
</reference>
<dbReference type="InterPro" id="IPR002919">
    <property type="entry name" value="TIL_dom"/>
</dbReference>
<dbReference type="Proteomes" id="UP000007875">
    <property type="component" value="Unassembled WGS sequence"/>
</dbReference>
<sequence>CKDVVDPTPFFESCKEDVCFYGGNTDSLCTSMSAYFRECARRGVHVDWRQKGRCEVMCPMGMIFDHCGSSCPLTCSGREYNCEDRHCIDGCHCPDCTYLHDGDCVDKSSCPCQFGDKTYRPKSKIRRDCNQCVCARGKWICTKNRCDGVCRTFGDRHYETFDGAEYSMRVDQDCSYILARSSGVQDISFQIVIENLKCTGVREWQQCTRNLAVTVNGITVKLLSGGAVVHKDHEVRMPYVTDSFAVEDVTSQFQKVNSCFFFQLLIFFNFNLKTRCFIRAKNNMCGLVAGLCGNFNSIQDDDKWAPDGITHEDVYEFSSLWQANTCPGAPRSDPKIENPCKVYSINRPGAKELCGRLKSPPFLQCHDIIDYQPYYDACMYDFCSLPVRGMACSVFATYALSCSKQGMVFEWREASSCEVTRETCEDGMIWSECAKSCEASCGAIHEAIPCSEECVPGCTCPEGQVLSYEGSCIAVQDCPCYFDGEKYLPSESHMLDCNVCECHKGKWECTDNFCPVSEECKENEEFVKCKWEEQITCFSMHLPHDEPTKPEHCISGCQCKEGFVLDENSGECVTKEGCPCVYGGRSYKEGEEMRKNCNTCQCVGGMWTCTDKICQGECHAYGATHITTFDGHYYKFGQDCEYVLAKSTEDNMHNFRVSITNVPCGSFGTVCSKSVTMIINYGTPDEETLTLVRGKRVEISRNSGFSARFAGLYVFIDTNIGVTLQWDKGTHIIVKILGQHSGKVEGLCGNYDQNSMNDLRTSGLETGDRLVMAESWQIGMCKDPVNIDDVDGCVGNPDRRLWAESRCNVLKTKFAACHSYVNYEPYYERCVFDTCACNTGGECECFCTSIAAYAQECNRHGAHPYWRTQDMCPIQCDGYRIYNPCVSACPITCDN</sequence>
<reference evidence="5" key="2">
    <citation type="submission" date="2025-08" db="UniProtKB">
        <authorList>
            <consortium name="Ensembl"/>
        </authorList>
    </citation>
    <scope>IDENTIFICATION</scope>
</reference>
<evidence type="ECO:0000256" key="2">
    <source>
        <dbReference type="ARBA" id="ARBA00023157"/>
    </source>
</evidence>
<dbReference type="PANTHER" id="PTHR11339">
    <property type="entry name" value="EXTRACELLULAR MATRIX GLYCOPROTEIN RELATED"/>
    <property type="match status" value="1"/>
</dbReference>
<dbReference type="InterPro" id="IPR001007">
    <property type="entry name" value="VWF_dom"/>
</dbReference>
<dbReference type="InterPro" id="IPR050780">
    <property type="entry name" value="Mucin_vWF_Thrombospondin_sf"/>
</dbReference>
<proteinExistence type="predicted"/>
<dbReference type="InterPro" id="IPR036084">
    <property type="entry name" value="Ser_inhib-like_sf"/>
</dbReference>
<evidence type="ECO:0000256" key="3">
    <source>
        <dbReference type="ARBA" id="ARBA00023180"/>
    </source>
</evidence>
<dbReference type="GO" id="GO:0005615">
    <property type="term" value="C:extracellular space"/>
    <property type="evidence" value="ECO:0007669"/>
    <property type="project" value="TreeGrafter"/>
</dbReference>
<name>H2Y9R3_CIOSA</name>
<keyword evidence="6" id="KW-1185">Reference proteome</keyword>
<reference evidence="6" key="1">
    <citation type="submission" date="2003-08" db="EMBL/GenBank/DDBJ databases">
        <authorList>
            <person name="Birren B."/>
            <person name="Nusbaum C."/>
            <person name="Abebe A."/>
            <person name="Abouelleil A."/>
            <person name="Adekoya E."/>
            <person name="Ait-zahra M."/>
            <person name="Allen N."/>
            <person name="Allen T."/>
            <person name="An P."/>
            <person name="Anderson M."/>
            <person name="Anderson S."/>
            <person name="Arachchi H."/>
            <person name="Armbruster J."/>
            <person name="Bachantsang P."/>
            <person name="Baldwin J."/>
            <person name="Barry A."/>
            <person name="Bayul T."/>
            <person name="Blitshsteyn B."/>
            <person name="Bloom T."/>
            <person name="Blye J."/>
            <person name="Boguslavskiy L."/>
            <person name="Borowsky M."/>
            <person name="Boukhgalter B."/>
            <person name="Brunache A."/>
            <person name="Butler J."/>
            <person name="Calixte N."/>
            <person name="Calvo S."/>
            <person name="Camarata J."/>
            <person name="Campo K."/>
            <person name="Chang J."/>
            <person name="Cheshatsang Y."/>
            <person name="Citroen M."/>
            <person name="Collymore A."/>
            <person name="Considine T."/>
            <person name="Cook A."/>
            <person name="Cooke P."/>
            <person name="Corum B."/>
            <person name="Cuomo C."/>
            <person name="David R."/>
            <person name="Dawoe T."/>
            <person name="Degray S."/>
            <person name="Dodge S."/>
            <person name="Dooley K."/>
            <person name="Dorje P."/>
            <person name="Dorjee K."/>
            <person name="Dorris L."/>
            <person name="Duffey N."/>
            <person name="Dupes A."/>
            <person name="Elkins T."/>
            <person name="Engels R."/>
            <person name="Erickson J."/>
            <person name="Farina A."/>
            <person name="Faro S."/>
            <person name="Ferreira P."/>
            <person name="Fischer H."/>
            <person name="Fitzgerald M."/>
            <person name="Foley K."/>
            <person name="Gage D."/>
            <person name="Galagan J."/>
            <person name="Gearin G."/>
            <person name="Gnerre S."/>
            <person name="Gnirke A."/>
            <person name="Goyette A."/>
            <person name="Graham J."/>
            <person name="Grandbois E."/>
            <person name="Gyaltsen K."/>
            <person name="Hafez N."/>
            <person name="Hagopian D."/>
            <person name="Hagos B."/>
            <person name="Hall J."/>
            <person name="Hatcher B."/>
            <person name="Heller A."/>
            <person name="Higgins H."/>
            <person name="Honan T."/>
            <person name="Horn A."/>
            <person name="Houde N."/>
            <person name="Hughes L."/>
            <person name="Hulme W."/>
            <person name="Husby E."/>
            <person name="Iliev I."/>
            <person name="Jaffe D."/>
            <person name="Jones C."/>
            <person name="Kamal M."/>
            <person name="Kamat A."/>
            <person name="Kamvysselis M."/>
            <person name="Karlsson E."/>
            <person name="Kells C."/>
            <person name="Kieu A."/>
            <person name="Kisner P."/>
            <person name="Kodira C."/>
            <person name="Kulbokas E."/>
            <person name="Labutti K."/>
            <person name="Lama D."/>
            <person name="Landers T."/>
            <person name="Leger J."/>
            <person name="Levine S."/>
            <person name="Lewis D."/>
            <person name="Lewis T."/>
            <person name="Lindblad-toh K."/>
            <person name="Liu X."/>
            <person name="Lokyitsang T."/>
            <person name="Lokyitsang Y."/>
            <person name="Lucien O."/>
            <person name="Lui A."/>
            <person name="Ma L.J."/>
            <person name="Mabbitt R."/>
            <person name="Macdonald J."/>
            <person name="Maclean C."/>
            <person name="Major J."/>
            <person name="Manning J."/>
            <person name="Marabella R."/>
            <person name="Maru K."/>
            <person name="Matthews C."/>
            <person name="Mauceli E."/>
            <person name="Mccarthy M."/>
            <person name="Mcdonough S."/>
            <person name="Mcghee T."/>
            <person name="Meldrim J."/>
            <person name="Meneus L."/>
            <person name="Mesirov J."/>
            <person name="Mihalev A."/>
            <person name="Mihova T."/>
            <person name="Mikkelsen T."/>
            <person name="Mlenga V."/>
            <person name="Moru K."/>
            <person name="Mozes J."/>
            <person name="Mulrain L."/>
            <person name="Munson G."/>
            <person name="Naylor J."/>
            <person name="Newes C."/>
            <person name="Nguyen C."/>
            <person name="Nguyen N."/>
            <person name="Nguyen T."/>
            <person name="Nicol R."/>
            <person name="Nielsen C."/>
            <person name="Nizzari M."/>
            <person name="Norbu C."/>
            <person name="Norbu N."/>
            <person name="O'donnell P."/>
            <person name="Okoawo O."/>
            <person name="O'leary S."/>
            <person name="Omotosho B."/>
            <person name="O'neill K."/>
            <person name="Osman S."/>
            <person name="Parker S."/>
            <person name="Perrin D."/>
            <person name="Phunkhang P."/>
            <person name="Piqani B."/>
            <person name="Purcell S."/>
            <person name="Rachupka T."/>
            <person name="Ramasamy U."/>
            <person name="Rameau R."/>
            <person name="Ray V."/>
            <person name="Raymond C."/>
            <person name="Retta R."/>
            <person name="Richardson S."/>
            <person name="Rise C."/>
            <person name="Rodriguez J."/>
            <person name="Rogers J."/>
            <person name="Rogov P."/>
            <person name="Rutman M."/>
            <person name="Schupbach R."/>
            <person name="Seaman C."/>
            <person name="Settipalli S."/>
            <person name="Sharpe T."/>
            <person name="Sheridan J."/>
            <person name="Sherpa N."/>
            <person name="Shi J."/>
            <person name="Smirnov S."/>
            <person name="Smith C."/>
            <person name="Sougnez C."/>
            <person name="Spencer B."/>
            <person name="Stalker J."/>
            <person name="Stange-thomann N."/>
            <person name="Stavropoulos S."/>
            <person name="Stetson K."/>
            <person name="Stone C."/>
            <person name="Stone S."/>
            <person name="Stubbs M."/>
            <person name="Talamas J."/>
            <person name="Tchuinga P."/>
            <person name="Tenzing P."/>
            <person name="Tesfaye S."/>
            <person name="Theodore J."/>
            <person name="Thoulutsang Y."/>
            <person name="Topham K."/>
            <person name="Towey S."/>
            <person name="Tsamla T."/>
            <person name="Tsomo N."/>
            <person name="Vallee D."/>
            <person name="Vassiliev H."/>
            <person name="Venkataraman V."/>
            <person name="Vinson J."/>
            <person name="Vo A."/>
            <person name="Wade C."/>
            <person name="Wang S."/>
            <person name="Wangchuk T."/>
            <person name="Wangdi T."/>
            <person name="Whittaker C."/>
            <person name="Wilkinson J."/>
            <person name="Wu Y."/>
            <person name="Wyman D."/>
            <person name="Yadav S."/>
            <person name="Yang S."/>
            <person name="Yang X."/>
            <person name="Yeager S."/>
            <person name="Yee E."/>
            <person name="Young G."/>
            <person name="Zainoun J."/>
            <person name="Zembeck L."/>
            <person name="Zimmer A."/>
            <person name="Zody M."/>
            <person name="Lander E."/>
        </authorList>
    </citation>
    <scope>NUCLEOTIDE SEQUENCE [LARGE SCALE GENOMIC DNA]</scope>
</reference>
<dbReference type="Pfam" id="PF01826">
    <property type="entry name" value="TIL"/>
    <property type="match status" value="3"/>
</dbReference>